<dbReference type="OrthoDB" id="40902at2759"/>
<feature type="compositionally biased region" description="Basic and acidic residues" evidence="10">
    <location>
        <begin position="477"/>
        <end position="496"/>
    </location>
</feature>
<dbReference type="SMART" id="SM00220">
    <property type="entry name" value="S_TKc"/>
    <property type="match status" value="1"/>
</dbReference>
<sequence>MPAPPSSSELADLSAWAWVKRRAFSKRRRLFLKLIGQVVSAHASPKAPVEWDISLLRAAASKSSRRPVVLLTLPSGSVFNLLFVDSPTAAAWAAAVDKQAARDFDALYTLDQKIGEGAFASVHSATEKRTGRQYAVKRIKKKQFDMQMARELEREMYAMRVTDHPAVVRTHDVFNSQTYVMLVLDWMKGGTLKENVQAVGGRIPEHLAVGIVRQVLTALQYLHARGIVHRDIKLENVLCETATIPARNVRVADFGYVNFVNDHTDACLRSLVGTPVYVAPEIINHKPYGCPVDIYAVGVMLYRMLCGSYPFDAGEDDEATMNLALEGWISFDEPAWADTSIMCKNFIRALLQAKPQRRLTAKAALHHPWIEGATTAGTDAETNMSSPVSPYDQHHNQTMNRYAARLEGGFISDTVDVGEGSSLLHLGVGEDLVLSGLSDSPRHTSRREARLRWRKCILVVLFVIKVCVANGAKLKAVPKERRKPVPERAARRDAKRPPRLSGMRLRVFSAFALTPRQRRASEAVNDERQFAETPRSRGNRVRRTLSLNRS</sequence>
<proteinExistence type="predicted"/>
<evidence type="ECO:0000256" key="10">
    <source>
        <dbReference type="SAM" id="MobiDB-lite"/>
    </source>
</evidence>
<dbReference type="EMBL" id="HG001791">
    <property type="protein sequence ID" value="CDF36602.1"/>
    <property type="molecule type" value="Genomic_DNA"/>
</dbReference>
<feature type="cross-link" description="Glycyl lysine isopeptide (Lys-Gly) (interchain with G-Cter in SUMO2)" evidence="8">
    <location>
        <position position="233"/>
    </location>
</feature>
<protein>
    <submittedName>
        <fullName evidence="12">Serine/threonine protein kinase Rhodoplastic</fullName>
    </submittedName>
</protein>
<evidence type="ECO:0000256" key="3">
    <source>
        <dbReference type="ARBA" id="ARBA00022741"/>
    </source>
</evidence>
<dbReference type="GO" id="GO:0005524">
    <property type="term" value="F:ATP binding"/>
    <property type="evidence" value="ECO:0007669"/>
    <property type="project" value="UniProtKB-UniRule"/>
</dbReference>
<feature type="binding site" evidence="9">
    <location>
        <position position="141"/>
    </location>
    <ligand>
        <name>ATP</name>
        <dbReference type="ChEBI" id="CHEBI:30616"/>
    </ligand>
</feature>
<dbReference type="SUPFAM" id="SSF56112">
    <property type="entry name" value="Protein kinase-like (PK-like)"/>
    <property type="match status" value="1"/>
</dbReference>
<evidence type="ECO:0000256" key="9">
    <source>
        <dbReference type="PROSITE-ProRule" id="PRU10141"/>
    </source>
</evidence>
<evidence type="ECO:0000313" key="13">
    <source>
        <dbReference type="Proteomes" id="UP000012073"/>
    </source>
</evidence>
<dbReference type="KEGG" id="ccp:CHC_T00009517001"/>
<dbReference type="STRING" id="2769.R7QDL0"/>
<dbReference type="RefSeq" id="XP_005716421.1">
    <property type="nucleotide sequence ID" value="XM_005716364.1"/>
</dbReference>
<evidence type="ECO:0000256" key="4">
    <source>
        <dbReference type="ARBA" id="ARBA00022777"/>
    </source>
</evidence>
<dbReference type="Gene3D" id="1.10.510.10">
    <property type="entry name" value="Transferase(Phosphotransferase) domain 1"/>
    <property type="match status" value="1"/>
</dbReference>
<keyword evidence="1 12" id="KW-0723">Serine/threonine-protein kinase</keyword>
<evidence type="ECO:0000259" key="11">
    <source>
        <dbReference type="PROSITE" id="PS50011"/>
    </source>
</evidence>
<dbReference type="InterPro" id="IPR011009">
    <property type="entry name" value="Kinase-like_dom_sf"/>
</dbReference>
<dbReference type="PROSITE" id="PS00107">
    <property type="entry name" value="PROTEIN_KINASE_ATP"/>
    <property type="match status" value="1"/>
</dbReference>
<dbReference type="InterPro" id="IPR000719">
    <property type="entry name" value="Prot_kinase_dom"/>
</dbReference>
<dbReference type="PANTHER" id="PTHR24350">
    <property type="entry name" value="SERINE/THREONINE-PROTEIN KINASE IAL-RELATED"/>
    <property type="match status" value="1"/>
</dbReference>
<dbReference type="Gramene" id="CDF36602">
    <property type="protein sequence ID" value="CDF36602"/>
    <property type="gene ID" value="CHC_T00009517001"/>
</dbReference>
<evidence type="ECO:0000256" key="6">
    <source>
        <dbReference type="PIRSR" id="PIRSR630616-1"/>
    </source>
</evidence>
<feature type="domain" description="Protein kinase" evidence="11">
    <location>
        <begin position="108"/>
        <end position="370"/>
    </location>
</feature>
<feature type="compositionally biased region" description="Basic and acidic residues" evidence="10">
    <location>
        <begin position="520"/>
        <end position="530"/>
    </location>
</feature>
<organism evidence="12 13">
    <name type="scientific">Chondrus crispus</name>
    <name type="common">Carrageen Irish moss</name>
    <name type="synonym">Polymorpha crispa</name>
    <dbReference type="NCBI Taxonomy" id="2769"/>
    <lineage>
        <taxon>Eukaryota</taxon>
        <taxon>Rhodophyta</taxon>
        <taxon>Florideophyceae</taxon>
        <taxon>Rhodymeniophycidae</taxon>
        <taxon>Gigartinales</taxon>
        <taxon>Gigartinaceae</taxon>
        <taxon>Chondrus</taxon>
    </lineage>
</organism>
<dbReference type="InterPro" id="IPR017441">
    <property type="entry name" value="Protein_kinase_ATP_BS"/>
</dbReference>
<dbReference type="Pfam" id="PF00069">
    <property type="entry name" value="Pkinase"/>
    <property type="match status" value="1"/>
</dbReference>
<evidence type="ECO:0000256" key="7">
    <source>
        <dbReference type="PIRSR" id="PIRSR630616-2"/>
    </source>
</evidence>
<feature type="region of interest" description="Disordered" evidence="10">
    <location>
        <begin position="520"/>
        <end position="550"/>
    </location>
</feature>
<keyword evidence="2" id="KW-0808">Transferase</keyword>
<gene>
    <name evidence="12" type="ORF">CHC_T00009517001</name>
</gene>
<dbReference type="OMA" id="NDERQFA"/>
<evidence type="ECO:0000256" key="2">
    <source>
        <dbReference type="ARBA" id="ARBA00022679"/>
    </source>
</evidence>
<dbReference type="AlphaFoldDB" id="R7QDL0"/>
<feature type="binding site" evidence="7">
    <location>
        <position position="137"/>
    </location>
    <ligand>
        <name>ATP</name>
        <dbReference type="ChEBI" id="CHEBI:30616"/>
    </ligand>
</feature>
<dbReference type="GO" id="GO:0004674">
    <property type="term" value="F:protein serine/threonine kinase activity"/>
    <property type="evidence" value="ECO:0007669"/>
    <property type="project" value="UniProtKB-KW"/>
</dbReference>
<accession>R7QDL0</accession>
<evidence type="ECO:0000313" key="12">
    <source>
        <dbReference type="EMBL" id="CDF36602.1"/>
    </source>
</evidence>
<keyword evidence="4 12" id="KW-0418">Kinase</keyword>
<feature type="binding site" evidence="7">
    <location>
        <position position="253"/>
    </location>
    <ligand>
        <name>ATP</name>
        <dbReference type="ChEBI" id="CHEBI:30616"/>
    </ligand>
</feature>
<dbReference type="PROSITE" id="PS00108">
    <property type="entry name" value="PROTEIN_KINASE_ST"/>
    <property type="match status" value="1"/>
</dbReference>
<keyword evidence="13" id="KW-1185">Reference proteome</keyword>
<keyword evidence="3 7" id="KW-0547">Nucleotide-binding</keyword>
<reference evidence="13" key="1">
    <citation type="journal article" date="2013" name="Proc. Natl. Acad. Sci. U.S.A.">
        <title>Genome structure and metabolic features in the red seaweed Chondrus crispus shed light on evolution of the Archaeplastida.</title>
        <authorList>
            <person name="Collen J."/>
            <person name="Porcel B."/>
            <person name="Carre W."/>
            <person name="Ball S.G."/>
            <person name="Chaparro C."/>
            <person name="Tonon T."/>
            <person name="Barbeyron T."/>
            <person name="Michel G."/>
            <person name="Noel B."/>
            <person name="Valentin K."/>
            <person name="Elias M."/>
            <person name="Artiguenave F."/>
            <person name="Arun A."/>
            <person name="Aury J.M."/>
            <person name="Barbosa-Neto J.F."/>
            <person name="Bothwell J.H."/>
            <person name="Bouget F.Y."/>
            <person name="Brillet L."/>
            <person name="Cabello-Hurtado F."/>
            <person name="Capella-Gutierrez S."/>
            <person name="Charrier B."/>
            <person name="Cladiere L."/>
            <person name="Cock J.M."/>
            <person name="Coelho S.M."/>
            <person name="Colleoni C."/>
            <person name="Czjzek M."/>
            <person name="Da Silva C."/>
            <person name="Delage L."/>
            <person name="Denoeud F."/>
            <person name="Deschamps P."/>
            <person name="Dittami S.M."/>
            <person name="Gabaldon T."/>
            <person name="Gachon C.M."/>
            <person name="Groisillier A."/>
            <person name="Herve C."/>
            <person name="Jabbari K."/>
            <person name="Katinka M."/>
            <person name="Kloareg B."/>
            <person name="Kowalczyk N."/>
            <person name="Labadie K."/>
            <person name="Leblanc C."/>
            <person name="Lopez P.J."/>
            <person name="McLachlan D.H."/>
            <person name="Meslet-Cladiere L."/>
            <person name="Moustafa A."/>
            <person name="Nehr Z."/>
            <person name="Nyvall Collen P."/>
            <person name="Panaud O."/>
            <person name="Partensky F."/>
            <person name="Poulain J."/>
            <person name="Rensing S.A."/>
            <person name="Rousvoal S."/>
            <person name="Samson G."/>
            <person name="Symeonidi A."/>
            <person name="Weissenbach J."/>
            <person name="Zambounis A."/>
            <person name="Wincker P."/>
            <person name="Boyen C."/>
        </authorList>
    </citation>
    <scope>NUCLEOTIDE SEQUENCE [LARGE SCALE GENOMIC DNA]</scope>
    <source>
        <strain evidence="13">cv. Stackhouse</strain>
    </source>
</reference>
<dbReference type="GeneID" id="17324130"/>
<feature type="active site" description="Proton acceptor" evidence="6">
    <location>
        <position position="231"/>
    </location>
</feature>
<evidence type="ECO:0000256" key="5">
    <source>
        <dbReference type="ARBA" id="ARBA00022840"/>
    </source>
</evidence>
<dbReference type="InterPro" id="IPR030616">
    <property type="entry name" value="Aur-like"/>
</dbReference>
<dbReference type="FunFam" id="1.10.510.10:FF:000571">
    <property type="entry name" value="Maternal embryonic leucine zipper kinase"/>
    <property type="match status" value="1"/>
</dbReference>
<evidence type="ECO:0000256" key="8">
    <source>
        <dbReference type="PIRSR" id="PIRSR630616-3"/>
    </source>
</evidence>
<dbReference type="Proteomes" id="UP000012073">
    <property type="component" value="Unassembled WGS sequence"/>
</dbReference>
<keyword evidence="5 7" id="KW-0067">ATP-binding</keyword>
<dbReference type="InterPro" id="IPR008271">
    <property type="entry name" value="Ser/Thr_kinase_AS"/>
</dbReference>
<feature type="binding site" evidence="7">
    <location>
        <begin position="235"/>
        <end position="236"/>
    </location>
    <ligand>
        <name>ATP</name>
        <dbReference type="ChEBI" id="CHEBI:30616"/>
    </ligand>
</feature>
<dbReference type="PROSITE" id="PS50011">
    <property type="entry name" value="PROTEIN_KINASE_DOM"/>
    <property type="match status" value="1"/>
</dbReference>
<name>R7QDL0_CHOCR</name>
<feature type="region of interest" description="Disordered" evidence="10">
    <location>
        <begin position="477"/>
        <end position="497"/>
    </location>
</feature>
<evidence type="ECO:0000256" key="1">
    <source>
        <dbReference type="ARBA" id="ARBA00022527"/>
    </source>
</evidence>